<dbReference type="AlphaFoldDB" id="A0A975ITH6"/>
<evidence type="ECO:0000259" key="2">
    <source>
        <dbReference type="PROSITE" id="PS51708"/>
    </source>
</evidence>
<organism evidence="3 4">
    <name type="scientific">Phenylobacterium montanum</name>
    <dbReference type="NCBI Taxonomy" id="2823693"/>
    <lineage>
        <taxon>Bacteria</taxon>
        <taxon>Pseudomonadati</taxon>
        <taxon>Pseudomonadota</taxon>
        <taxon>Alphaproteobacteria</taxon>
        <taxon>Caulobacterales</taxon>
        <taxon>Caulobacteraceae</taxon>
        <taxon>Phenylobacterium</taxon>
    </lineage>
</organism>
<dbReference type="Gene3D" id="1.40.20.10">
    <property type="entry name" value="CHAD domain"/>
    <property type="match status" value="1"/>
</dbReference>
<reference evidence="3" key="1">
    <citation type="submission" date="2021-04" db="EMBL/GenBank/DDBJ databases">
        <title>The complete genome sequence of Caulobacter sp. S6.</title>
        <authorList>
            <person name="Tang Y."/>
            <person name="Ouyang W."/>
            <person name="Liu Q."/>
            <person name="Huang B."/>
            <person name="Guo Z."/>
            <person name="Lei P."/>
        </authorList>
    </citation>
    <scope>NUCLEOTIDE SEQUENCE</scope>
    <source>
        <strain evidence="3">S6</strain>
    </source>
</reference>
<dbReference type="CDD" id="cd07756">
    <property type="entry name" value="CYTH-like_Pase_CHAD"/>
    <property type="match status" value="1"/>
</dbReference>
<keyword evidence="4" id="KW-1185">Reference proteome</keyword>
<dbReference type="SMART" id="SM01118">
    <property type="entry name" value="CYTH"/>
    <property type="match status" value="1"/>
</dbReference>
<accession>A0A975ITH6</accession>
<proteinExistence type="predicted"/>
<dbReference type="InterPro" id="IPR039013">
    <property type="entry name" value="YgiF"/>
</dbReference>
<gene>
    <name evidence="3" type="ORF">KCG34_15400</name>
</gene>
<evidence type="ECO:0000313" key="4">
    <source>
        <dbReference type="Proteomes" id="UP000676409"/>
    </source>
</evidence>
<dbReference type="Gene3D" id="2.40.320.10">
    <property type="entry name" value="Hypothetical Protein Pfu-838710-001"/>
    <property type="match status" value="1"/>
</dbReference>
<dbReference type="SMART" id="SM00880">
    <property type="entry name" value="CHAD"/>
    <property type="match status" value="1"/>
</dbReference>
<feature type="domain" description="CHAD" evidence="2">
    <location>
        <begin position="207"/>
        <end position="502"/>
    </location>
</feature>
<dbReference type="InterPro" id="IPR007899">
    <property type="entry name" value="CHAD_dom"/>
</dbReference>
<name>A0A975ITH6_9CAUL</name>
<dbReference type="Pfam" id="PF01928">
    <property type="entry name" value="CYTH"/>
    <property type="match status" value="1"/>
</dbReference>
<feature type="domain" description="CYTH" evidence="1">
    <location>
        <begin position="1"/>
        <end position="192"/>
    </location>
</feature>
<dbReference type="PROSITE" id="PS51708">
    <property type="entry name" value="CHAD"/>
    <property type="match status" value="1"/>
</dbReference>
<dbReference type="PANTHER" id="PTHR39569:SF1">
    <property type="entry name" value="INORGANIC TRIPHOSPHATASE"/>
    <property type="match status" value="1"/>
</dbReference>
<dbReference type="PANTHER" id="PTHR39569">
    <property type="entry name" value="INORGANIC TRIPHOSPHATASE"/>
    <property type="match status" value="1"/>
</dbReference>
<dbReference type="PROSITE" id="PS51707">
    <property type="entry name" value="CYTH"/>
    <property type="match status" value="1"/>
</dbReference>
<dbReference type="InterPro" id="IPR033469">
    <property type="entry name" value="CYTH-like_dom_sf"/>
</dbReference>
<dbReference type="InterPro" id="IPR023577">
    <property type="entry name" value="CYTH_domain"/>
</dbReference>
<dbReference type="GO" id="GO:0050355">
    <property type="term" value="F:inorganic triphosphate phosphatase activity"/>
    <property type="evidence" value="ECO:0007669"/>
    <property type="project" value="InterPro"/>
</dbReference>
<dbReference type="Pfam" id="PF05235">
    <property type="entry name" value="CHAD"/>
    <property type="match status" value="1"/>
</dbReference>
<dbReference type="SUPFAM" id="SSF55154">
    <property type="entry name" value="CYTH-like phosphatases"/>
    <property type="match status" value="1"/>
</dbReference>
<protein>
    <submittedName>
        <fullName evidence="3">CHAD domain-containing protein</fullName>
    </submittedName>
</protein>
<dbReference type="KEGG" id="caul:KCG34_15400"/>
<evidence type="ECO:0000259" key="1">
    <source>
        <dbReference type="PROSITE" id="PS51707"/>
    </source>
</evidence>
<evidence type="ECO:0000313" key="3">
    <source>
        <dbReference type="EMBL" id="QUD86474.1"/>
    </source>
</evidence>
<dbReference type="Proteomes" id="UP000676409">
    <property type="component" value="Chromosome"/>
</dbReference>
<dbReference type="RefSeq" id="WP_211936526.1">
    <property type="nucleotide sequence ID" value="NZ_CP073078.1"/>
</dbReference>
<dbReference type="InterPro" id="IPR038186">
    <property type="entry name" value="CHAD_dom_sf"/>
</dbReference>
<sequence>METELKFVVDAQGAERLRADLKLPGDGERLRSVYFDTPDMDLKADGFVLRVREAGDQRIQGVKQSIKGGAFTRHEWEKPIEGEGLDFDALDETPLGERLGKKRREALAPTFEVDVRRAKRTLEFQGAEIEVALDEGEVRTVGRREAIRELELELISGSPAALFALARTLVSSAATLSFRTKSSRGFALARDKETCAAALAGPALKPGQTAQQGFHDIAAACLAQIAANAEVLRERRDGEAVHQLRVGARRLRSAILLFRPMLGRAASDGPVAAELRWLAGECDAARNLDVFAEGAFAPVVKQADDPEMLAGFALALERRRTQAHDRARRAVLGDRFRALLLEAAAWIEAGDWTTDAALAEAREERLGDFAADALNKALHRVIKRARALKGEDDLARHRLRVSDKVLRYGIANFATVFEEAKPREVRALNEAAAAAQDALGALTDIVAARSICADLAQTEAALDPDIVYAAGYVAGHVSAGEPAKLKRAKKAVRRLEKAEPFW</sequence>
<dbReference type="GO" id="GO:0046872">
    <property type="term" value="F:metal ion binding"/>
    <property type="evidence" value="ECO:0007669"/>
    <property type="project" value="TreeGrafter"/>
</dbReference>
<dbReference type="EMBL" id="CP073078">
    <property type="protein sequence ID" value="QUD86474.1"/>
    <property type="molecule type" value="Genomic_DNA"/>
</dbReference>